<evidence type="ECO:0008006" key="4">
    <source>
        <dbReference type="Google" id="ProtNLM"/>
    </source>
</evidence>
<feature type="region of interest" description="Disordered" evidence="1">
    <location>
        <begin position="536"/>
        <end position="557"/>
    </location>
</feature>
<name>A0A4R6JV39_9ACTN</name>
<evidence type="ECO:0000256" key="1">
    <source>
        <dbReference type="SAM" id="MobiDB-lite"/>
    </source>
</evidence>
<dbReference type="Pfam" id="PF05787">
    <property type="entry name" value="PhoX"/>
    <property type="match status" value="1"/>
</dbReference>
<protein>
    <recommendedName>
        <fullName evidence="4">Phosphatase</fullName>
    </recommendedName>
</protein>
<keyword evidence="3" id="KW-1185">Reference proteome</keyword>
<organism evidence="2 3">
    <name type="scientific">Paractinoplanes brasiliensis</name>
    <dbReference type="NCBI Taxonomy" id="52695"/>
    <lineage>
        <taxon>Bacteria</taxon>
        <taxon>Bacillati</taxon>
        <taxon>Actinomycetota</taxon>
        <taxon>Actinomycetes</taxon>
        <taxon>Micromonosporales</taxon>
        <taxon>Micromonosporaceae</taxon>
        <taxon>Paractinoplanes</taxon>
    </lineage>
</organism>
<sequence length="716" mass="76376">MPDPDRRPLPLLGHSGGSRDAMTCRYRCGNACEHPVANPTDNPYFGDVVSAAMTRRGVMRAGALVLGLGSAAAAAASPASAAPGVAPVSGAVPAGDQAAQGWTAEEAADQAARGGAGGSAKPGELSFKPIPPNTLDTFIVPNGYDSAVVIRWGDPIIPGAPEFDPDRQTAQRQVRQFGYNNDFLGVIPLGRDRALLVANHEYTTEELMFPGFTTLEAMTVGQIEVAMAAHGMSVVELERVGGTGQWRQARGGRLRYNRRLTMLSTPFRLDGPVAGSALVRTAADPRGLFPIGTLNNCAGGVTPWGTVLSGEENFNQYFVGGDEAPADLKPRLARYGITTTTRYPSESRRWERAQERFDLAKHPNEANRFGWIVEVDPLAPDEPPRKHTAMGRLKHEGANVIVAKDGRVAAYMGDDERFEYLYKFVSDKKYRPGDRRHNLTLLESGTLYVAQLTGDSPAAEIDGSGKLPADGAFDGAGKWIKLVAGNKSFVPGMTAVEVLTYTRMAGDAVGATKMDRPEDVEPSLRTGKIYAALTNNTNRGVSTNAGPDEANPRRANRHGQVLEIVEDRGDHTGESFTWSLPIVCGDPADPNTYFAGYDKTAVSPISCPDNVAFDSAGNLWISTDGNALGSNDGLFATPIEGPERGHLRQFLTVPPGAETCGPFITSDDRSVFVAVQHPGEVTGATMDKPASTWPDGDYAKPSVVVTWRLDGGPIGS</sequence>
<dbReference type="PROSITE" id="PS51318">
    <property type="entry name" value="TAT"/>
    <property type="match status" value="1"/>
</dbReference>
<dbReference type="OrthoDB" id="9801383at2"/>
<dbReference type="Proteomes" id="UP000294901">
    <property type="component" value="Unassembled WGS sequence"/>
</dbReference>
<reference evidence="2 3" key="1">
    <citation type="submission" date="2019-03" db="EMBL/GenBank/DDBJ databases">
        <title>Sequencing the genomes of 1000 actinobacteria strains.</title>
        <authorList>
            <person name="Klenk H.-P."/>
        </authorList>
    </citation>
    <scope>NUCLEOTIDE SEQUENCE [LARGE SCALE GENOMIC DNA]</scope>
    <source>
        <strain evidence="2 3">DSM 43805</strain>
    </source>
</reference>
<dbReference type="PANTHER" id="PTHR35399">
    <property type="entry name" value="SLR8030 PROTEIN"/>
    <property type="match status" value="1"/>
</dbReference>
<dbReference type="SUPFAM" id="SSF63829">
    <property type="entry name" value="Calcium-dependent phosphotriesterase"/>
    <property type="match status" value="1"/>
</dbReference>
<dbReference type="PANTHER" id="PTHR35399:SF2">
    <property type="entry name" value="DUF839 DOMAIN-CONTAINING PROTEIN"/>
    <property type="match status" value="1"/>
</dbReference>
<gene>
    <name evidence="2" type="ORF">C8E87_3410</name>
</gene>
<feature type="compositionally biased region" description="Polar residues" evidence="1">
    <location>
        <begin position="536"/>
        <end position="545"/>
    </location>
</feature>
<evidence type="ECO:0000313" key="3">
    <source>
        <dbReference type="Proteomes" id="UP000294901"/>
    </source>
</evidence>
<evidence type="ECO:0000313" key="2">
    <source>
        <dbReference type="EMBL" id="TDO39712.1"/>
    </source>
</evidence>
<dbReference type="InterPro" id="IPR008557">
    <property type="entry name" value="PhoX"/>
</dbReference>
<feature type="compositionally biased region" description="Low complexity" evidence="1">
    <location>
        <begin position="93"/>
        <end position="113"/>
    </location>
</feature>
<feature type="region of interest" description="Disordered" evidence="1">
    <location>
        <begin position="93"/>
        <end position="126"/>
    </location>
</feature>
<dbReference type="RefSeq" id="WP_133873996.1">
    <property type="nucleotide sequence ID" value="NZ_BOMD01000054.1"/>
</dbReference>
<dbReference type="EMBL" id="SNWR01000001">
    <property type="protein sequence ID" value="TDO39712.1"/>
    <property type="molecule type" value="Genomic_DNA"/>
</dbReference>
<dbReference type="AlphaFoldDB" id="A0A4R6JV39"/>
<comment type="caution">
    <text evidence="2">The sequence shown here is derived from an EMBL/GenBank/DDBJ whole genome shotgun (WGS) entry which is preliminary data.</text>
</comment>
<dbReference type="InterPro" id="IPR006311">
    <property type="entry name" value="TAT_signal"/>
</dbReference>
<accession>A0A4R6JV39</accession>
<proteinExistence type="predicted"/>